<feature type="transmembrane region" description="Helical" evidence="6">
    <location>
        <begin position="118"/>
        <end position="142"/>
    </location>
</feature>
<evidence type="ECO:0000256" key="6">
    <source>
        <dbReference type="RuleBase" id="RU004914"/>
    </source>
</evidence>
<dbReference type="GO" id="GO:0015297">
    <property type="term" value="F:antiporter activity"/>
    <property type="evidence" value="ECO:0007669"/>
    <property type="project" value="InterPro"/>
</dbReference>
<dbReference type="NCBIfam" id="TIGR00797">
    <property type="entry name" value="matE"/>
    <property type="match status" value="1"/>
</dbReference>
<feature type="compositionally biased region" description="Polar residues" evidence="7">
    <location>
        <begin position="1"/>
        <end position="11"/>
    </location>
</feature>
<name>A0A5J5A2B3_9ASTE</name>
<feature type="transmembrane region" description="Helical" evidence="6">
    <location>
        <begin position="218"/>
        <end position="243"/>
    </location>
</feature>
<organism evidence="8 9">
    <name type="scientific">Nyssa sinensis</name>
    <dbReference type="NCBI Taxonomy" id="561372"/>
    <lineage>
        <taxon>Eukaryota</taxon>
        <taxon>Viridiplantae</taxon>
        <taxon>Streptophyta</taxon>
        <taxon>Embryophyta</taxon>
        <taxon>Tracheophyta</taxon>
        <taxon>Spermatophyta</taxon>
        <taxon>Magnoliopsida</taxon>
        <taxon>eudicotyledons</taxon>
        <taxon>Gunneridae</taxon>
        <taxon>Pentapetalae</taxon>
        <taxon>asterids</taxon>
        <taxon>Cornales</taxon>
        <taxon>Nyssaceae</taxon>
        <taxon>Nyssa</taxon>
    </lineage>
</organism>
<feature type="transmembrane region" description="Helical" evidence="6">
    <location>
        <begin position="162"/>
        <end position="181"/>
    </location>
</feature>
<keyword evidence="3 6" id="KW-0812">Transmembrane</keyword>
<sequence>MSPNTTGSETGSPLLESGSRGHEEEARAAGWWNKILDLEEAKNQVLFSLPMIITNFSYYFIPLVSVMFAGHLGELELAASNLANSWTTVTGLTFMIGLSGALETLCGQGYGANLHRMLGIYLQASCIISLCFCVIISIFWFYTEPILILVRQDPAISEMAGLYMKFLIPAIFAYGFLHNFLRFLQTQSVVMPLILCSVIPLIIHTGIAYVLVYCTPLAFKGAALAVSISLWISVIMLAIYVLYSKKFEHTWKGFSLESFNYIVTNLKLALPSAAMVCLEYWAFELLVLLAGVMPNSEITTSLIAMCVNTEACAYMITYGLSAAASTRVSNELGAGNPDQAKHAMAVNLKLSVLLALIVVLALGFGHDIWAGFFSDSSIIIQKYASMTPLLVISILFDSFQGVLSGVARGCGWQHLVVGINLAAFYFIGMPIAGVLGFKLKLYAKGLWIGLICGLSCQAFTLLLLTQLSKWNRLELSENSNKENPLLV</sequence>
<comment type="similarity">
    <text evidence="2 6">Belongs to the multi antimicrobial extrusion (MATE) (TC 2.A.66.1) family.</text>
</comment>
<feature type="region of interest" description="Disordered" evidence="7">
    <location>
        <begin position="1"/>
        <end position="20"/>
    </location>
</feature>
<dbReference type="GO" id="GO:0042910">
    <property type="term" value="F:xenobiotic transmembrane transporter activity"/>
    <property type="evidence" value="ECO:0007669"/>
    <property type="project" value="InterPro"/>
</dbReference>
<dbReference type="Pfam" id="PF01554">
    <property type="entry name" value="MatE"/>
    <property type="match status" value="2"/>
</dbReference>
<dbReference type="AlphaFoldDB" id="A0A5J5A2B3"/>
<protein>
    <recommendedName>
        <fullName evidence="6">Protein DETOXIFICATION</fullName>
    </recommendedName>
    <alternativeName>
        <fullName evidence="6">Multidrug and toxic compound extrusion protein</fullName>
    </alternativeName>
</protein>
<feature type="transmembrane region" description="Helical" evidence="6">
    <location>
        <begin position="415"/>
        <end position="439"/>
    </location>
</feature>
<dbReference type="CDD" id="cd13132">
    <property type="entry name" value="MATE_eukaryotic"/>
    <property type="match status" value="1"/>
</dbReference>
<evidence type="ECO:0000313" key="9">
    <source>
        <dbReference type="Proteomes" id="UP000325577"/>
    </source>
</evidence>
<feature type="transmembrane region" description="Helical" evidence="6">
    <location>
        <begin position="350"/>
        <end position="371"/>
    </location>
</feature>
<dbReference type="InterPro" id="IPR045069">
    <property type="entry name" value="MATE_euk"/>
</dbReference>
<evidence type="ECO:0000313" key="8">
    <source>
        <dbReference type="EMBL" id="KAA8523922.1"/>
    </source>
</evidence>
<dbReference type="InterPro" id="IPR002528">
    <property type="entry name" value="MATE_fam"/>
</dbReference>
<dbReference type="GO" id="GO:0016020">
    <property type="term" value="C:membrane"/>
    <property type="evidence" value="ECO:0007669"/>
    <property type="project" value="UniProtKB-SubCell"/>
</dbReference>
<gene>
    <name evidence="8" type="ORF">F0562_010345</name>
</gene>
<feature type="transmembrane region" description="Helical" evidence="6">
    <location>
        <begin position="383"/>
        <end position="403"/>
    </location>
</feature>
<dbReference type="OrthoDB" id="2126698at2759"/>
<keyword evidence="9" id="KW-1185">Reference proteome</keyword>
<dbReference type="Proteomes" id="UP000325577">
    <property type="component" value="Linkage Group LG4"/>
</dbReference>
<evidence type="ECO:0000256" key="2">
    <source>
        <dbReference type="ARBA" id="ARBA00010199"/>
    </source>
</evidence>
<dbReference type="EMBL" id="CM018047">
    <property type="protein sequence ID" value="KAA8523922.1"/>
    <property type="molecule type" value="Genomic_DNA"/>
</dbReference>
<feature type="transmembrane region" description="Helical" evidence="6">
    <location>
        <begin position="85"/>
        <end position="106"/>
    </location>
</feature>
<feature type="transmembrane region" description="Helical" evidence="6">
    <location>
        <begin position="193"/>
        <end position="212"/>
    </location>
</feature>
<evidence type="ECO:0000256" key="3">
    <source>
        <dbReference type="ARBA" id="ARBA00022692"/>
    </source>
</evidence>
<evidence type="ECO:0000256" key="7">
    <source>
        <dbReference type="SAM" id="MobiDB-lite"/>
    </source>
</evidence>
<accession>A0A5J5A2B3</accession>
<keyword evidence="5 6" id="KW-0472">Membrane</keyword>
<evidence type="ECO:0000256" key="5">
    <source>
        <dbReference type="ARBA" id="ARBA00023136"/>
    </source>
</evidence>
<feature type="transmembrane region" description="Helical" evidence="6">
    <location>
        <begin position="56"/>
        <end position="73"/>
    </location>
</feature>
<reference evidence="8 9" key="1">
    <citation type="submission" date="2019-09" db="EMBL/GenBank/DDBJ databases">
        <title>A chromosome-level genome assembly of the Chinese tupelo Nyssa sinensis.</title>
        <authorList>
            <person name="Yang X."/>
            <person name="Kang M."/>
            <person name="Yang Y."/>
            <person name="Xiong H."/>
            <person name="Wang M."/>
            <person name="Zhang Z."/>
            <person name="Wang Z."/>
            <person name="Wu H."/>
            <person name="Ma T."/>
            <person name="Liu J."/>
            <person name="Xi Z."/>
        </authorList>
    </citation>
    <scope>NUCLEOTIDE SEQUENCE [LARGE SCALE GENOMIC DNA]</scope>
    <source>
        <strain evidence="8">J267</strain>
        <tissue evidence="8">Leaf</tissue>
    </source>
</reference>
<keyword evidence="4 6" id="KW-1133">Transmembrane helix</keyword>
<evidence type="ECO:0000256" key="1">
    <source>
        <dbReference type="ARBA" id="ARBA00004141"/>
    </source>
</evidence>
<evidence type="ECO:0000256" key="4">
    <source>
        <dbReference type="ARBA" id="ARBA00022989"/>
    </source>
</evidence>
<dbReference type="PANTHER" id="PTHR11206">
    <property type="entry name" value="MULTIDRUG RESISTANCE PROTEIN"/>
    <property type="match status" value="1"/>
</dbReference>
<feature type="transmembrane region" description="Helical" evidence="6">
    <location>
        <begin position="445"/>
        <end position="464"/>
    </location>
</feature>
<dbReference type="GO" id="GO:1990961">
    <property type="term" value="P:xenobiotic detoxification by transmembrane export across the plasma membrane"/>
    <property type="evidence" value="ECO:0007669"/>
    <property type="project" value="InterPro"/>
</dbReference>
<proteinExistence type="inferred from homology"/>
<comment type="subcellular location">
    <subcellularLocation>
        <location evidence="1">Membrane</location>
        <topology evidence="1">Multi-pass membrane protein</topology>
    </subcellularLocation>
</comment>